<dbReference type="AlphaFoldDB" id="A0A1V9YNC0"/>
<dbReference type="Proteomes" id="UP000243217">
    <property type="component" value="Unassembled WGS sequence"/>
</dbReference>
<reference evidence="2 3" key="1">
    <citation type="journal article" date="2014" name="Genome Biol. Evol.">
        <title>The secreted proteins of Achlya hypogyna and Thraustotheca clavata identify the ancestral oomycete secretome and reveal gene acquisitions by horizontal gene transfer.</title>
        <authorList>
            <person name="Misner I."/>
            <person name="Blouin N."/>
            <person name="Leonard G."/>
            <person name="Richards T.A."/>
            <person name="Lane C.E."/>
        </authorList>
    </citation>
    <scope>NUCLEOTIDE SEQUENCE [LARGE SCALE GENOMIC DNA]</scope>
    <source>
        <strain evidence="2 3">ATCC 34112</strain>
    </source>
</reference>
<feature type="non-terminal residue" evidence="2">
    <location>
        <position position="521"/>
    </location>
</feature>
<name>A0A1V9YNC0_9STRA</name>
<protein>
    <submittedName>
        <fullName evidence="2">Uncharacterized protein</fullName>
    </submittedName>
</protein>
<proteinExistence type="predicted"/>
<keyword evidence="3" id="KW-1185">Reference proteome</keyword>
<accession>A0A1V9YNC0</accession>
<gene>
    <name evidence="2" type="ORF">THRCLA_10479</name>
</gene>
<dbReference type="OrthoDB" id="197011at2759"/>
<dbReference type="EMBL" id="JNBS01003430">
    <property type="protein sequence ID" value="OQR87258.1"/>
    <property type="molecule type" value="Genomic_DNA"/>
</dbReference>
<feature type="region of interest" description="Disordered" evidence="1">
    <location>
        <begin position="72"/>
        <end position="94"/>
    </location>
</feature>
<evidence type="ECO:0000313" key="2">
    <source>
        <dbReference type="EMBL" id="OQR87258.1"/>
    </source>
</evidence>
<sequence>MDPTKRIIEDMQKLPLDAYNQALRRGRHPRSFNRADTCQLWSTLKNSTSRVNSIRTGQGLGQVVSKEIEGLQKNKTRNSTSPSRGTIKDVKGSILLANGKEKRDKKNGKKKHIGHEDIIRRIQALGTIPSMQANTTTISTNNNSNDIDTTKLRHDFSSQNDARLYYGSTVAFELFNGDLMMISVTDSQVCVQPLERLKHQPKGARDKLLFTLINMNEQRSANPIQFGDSVWLQISVGTGETSWEQGGVLGAKVRKAPDLQTLSLTQDDKATNTATQNSSPEEILLTVGYPVPVKAYLPKTRDDSTDSQIDDMQARLRNKTSRMVGRWIMRSAIVKPKGKDEFVYNNDEIYLEQDWFYLGAETDSVANGQSAVLRQLPPVKATKVGEYVIERRAAWKVRLVDSSKGGLGLTLVQQQMERLLFKAKTQLKSSERMRNGQLRQYEDDLNGGQGFAKQLRRHIQHVTSECDEAYFAQQNDRLRNLDQYFEQKTNEMDKADRKSTSQLSPLPSALKTCVSAPTLNA</sequence>
<evidence type="ECO:0000313" key="3">
    <source>
        <dbReference type="Proteomes" id="UP000243217"/>
    </source>
</evidence>
<evidence type="ECO:0000256" key="1">
    <source>
        <dbReference type="SAM" id="MobiDB-lite"/>
    </source>
</evidence>
<organism evidence="2 3">
    <name type="scientific">Thraustotheca clavata</name>
    <dbReference type="NCBI Taxonomy" id="74557"/>
    <lineage>
        <taxon>Eukaryota</taxon>
        <taxon>Sar</taxon>
        <taxon>Stramenopiles</taxon>
        <taxon>Oomycota</taxon>
        <taxon>Saprolegniomycetes</taxon>
        <taxon>Saprolegniales</taxon>
        <taxon>Achlyaceae</taxon>
        <taxon>Thraustotheca</taxon>
    </lineage>
</organism>
<comment type="caution">
    <text evidence="2">The sequence shown here is derived from an EMBL/GenBank/DDBJ whole genome shotgun (WGS) entry which is preliminary data.</text>
</comment>